<dbReference type="EMBL" id="CACTIH010002087">
    <property type="protein sequence ID" value="CAA2973159.1"/>
    <property type="molecule type" value="Genomic_DNA"/>
</dbReference>
<proteinExistence type="predicted"/>
<sequence>MRAMLQSIGKSGEHYFIGSLRPMRTLLPSLLFFWFNGGNESQPNYIYSVLRRPDLSRNAANGKTNIDDHDYHNWITIIRKVDLTCEFSKSLKLNSHTRFEFSEDKLLCDDHEC</sequence>
<reference evidence="1 2" key="1">
    <citation type="submission" date="2019-12" db="EMBL/GenBank/DDBJ databases">
        <authorList>
            <person name="Alioto T."/>
            <person name="Alioto T."/>
            <person name="Gomez Garrido J."/>
        </authorList>
    </citation>
    <scope>NUCLEOTIDE SEQUENCE [LARGE SCALE GENOMIC DNA]</scope>
</reference>
<accession>A0A8S0R2P9</accession>
<protein>
    <submittedName>
        <fullName evidence="1">Uncharacterized protein</fullName>
    </submittedName>
</protein>
<evidence type="ECO:0000313" key="2">
    <source>
        <dbReference type="Proteomes" id="UP000594638"/>
    </source>
</evidence>
<gene>
    <name evidence="1" type="ORF">OLEA9_A051797</name>
</gene>
<dbReference type="AlphaFoldDB" id="A0A8S0R2P9"/>
<comment type="caution">
    <text evidence="1">The sequence shown here is derived from an EMBL/GenBank/DDBJ whole genome shotgun (WGS) entry which is preliminary data.</text>
</comment>
<organism evidence="1 2">
    <name type="scientific">Olea europaea subsp. europaea</name>
    <dbReference type="NCBI Taxonomy" id="158383"/>
    <lineage>
        <taxon>Eukaryota</taxon>
        <taxon>Viridiplantae</taxon>
        <taxon>Streptophyta</taxon>
        <taxon>Embryophyta</taxon>
        <taxon>Tracheophyta</taxon>
        <taxon>Spermatophyta</taxon>
        <taxon>Magnoliopsida</taxon>
        <taxon>eudicotyledons</taxon>
        <taxon>Gunneridae</taxon>
        <taxon>Pentapetalae</taxon>
        <taxon>asterids</taxon>
        <taxon>lamiids</taxon>
        <taxon>Lamiales</taxon>
        <taxon>Oleaceae</taxon>
        <taxon>Oleeae</taxon>
        <taxon>Olea</taxon>
    </lineage>
</organism>
<evidence type="ECO:0000313" key="1">
    <source>
        <dbReference type="EMBL" id="CAA2973159.1"/>
    </source>
</evidence>
<name>A0A8S0R2P9_OLEEU</name>
<dbReference type="Gramene" id="OE9A051797T1">
    <property type="protein sequence ID" value="OE9A051797C1"/>
    <property type="gene ID" value="OE9A051797"/>
</dbReference>
<dbReference type="Proteomes" id="UP000594638">
    <property type="component" value="Unassembled WGS sequence"/>
</dbReference>
<keyword evidence="2" id="KW-1185">Reference proteome</keyword>